<dbReference type="PANTHER" id="PTHR33164:SF43">
    <property type="entry name" value="HTH-TYPE TRANSCRIPTIONAL REPRESSOR YETL"/>
    <property type="match status" value="1"/>
</dbReference>
<dbReference type="InterPro" id="IPR036390">
    <property type="entry name" value="WH_DNA-bd_sf"/>
</dbReference>
<reference evidence="2 3" key="1">
    <citation type="submission" date="2015-06" db="EMBL/GenBank/DDBJ databases">
        <title>Prevotella sp. 109, sp. nov., a novel member of the family Prevotellaceae isolated from human faeces.</title>
        <authorList>
            <person name="Shkoporov A.N."/>
            <person name="Chaplin A.V."/>
            <person name="Kafarskaia L.I."/>
            <person name="Efimov B.A."/>
        </authorList>
    </citation>
    <scope>NUCLEOTIDE SEQUENCE [LARGE SCALE GENOMIC DNA]</scope>
    <source>
        <strain evidence="2 3">109</strain>
    </source>
</reference>
<dbReference type="GO" id="GO:0003700">
    <property type="term" value="F:DNA-binding transcription factor activity"/>
    <property type="evidence" value="ECO:0007669"/>
    <property type="project" value="InterPro"/>
</dbReference>
<dbReference type="EMBL" id="LFQU01000018">
    <property type="protein sequence ID" value="KOO68083.1"/>
    <property type="molecule type" value="Genomic_DNA"/>
</dbReference>
<evidence type="ECO:0000259" key="1">
    <source>
        <dbReference type="PROSITE" id="PS50995"/>
    </source>
</evidence>
<evidence type="ECO:0000313" key="3">
    <source>
        <dbReference type="Proteomes" id="UP000036951"/>
    </source>
</evidence>
<comment type="caution">
    <text evidence="2">The sequence shown here is derived from an EMBL/GenBank/DDBJ whole genome shotgun (WGS) entry which is preliminary data.</text>
</comment>
<organism evidence="2 3">
    <name type="scientific">Xylanibacter rarus</name>
    <dbReference type="NCBI Taxonomy" id="1676614"/>
    <lineage>
        <taxon>Bacteria</taxon>
        <taxon>Pseudomonadati</taxon>
        <taxon>Bacteroidota</taxon>
        <taxon>Bacteroidia</taxon>
        <taxon>Bacteroidales</taxon>
        <taxon>Prevotellaceae</taxon>
        <taxon>Xylanibacter</taxon>
    </lineage>
</organism>
<dbReference type="AlphaFoldDB" id="A0A8E1QWS8"/>
<dbReference type="RefSeq" id="WP_053398645.1">
    <property type="nucleotide sequence ID" value="NZ_LFQU01000018.1"/>
</dbReference>
<gene>
    <name evidence="2" type="ORF">ACU52_09535</name>
</gene>
<dbReference type="Proteomes" id="UP000036951">
    <property type="component" value="Unassembled WGS sequence"/>
</dbReference>
<dbReference type="SMART" id="SM00347">
    <property type="entry name" value="HTH_MARR"/>
    <property type="match status" value="1"/>
</dbReference>
<dbReference type="InterPro" id="IPR036388">
    <property type="entry name" value="WH-like_DNA-bd_sf"/>
</dbReference>
<accession>A0A8E1QWS8</accession>
<dbReference type="PANTHER" id="PTHR33164">
    <property type="entry name" value="TRANSCRIPTIONAL REGULATOR, MARR FAMILY"/>
    <property type="match status" value="1"/>
</dbReference>
<dbReference type="SUPFAM" id="SSF46785">
    <property type="entry name" value="Winged helix' DNA-binding domain"/>
    <property type="match status" value="1"/>
</dbReference>
<dbReference type="InterPro" id="IPR039422">
    <property type="entry name" value="MarR/SlyA-like"/>
</dbReference>
<dbReference type="Pfam" id="PF12802">
    <property type="entry name" value="MarR_2"/>
    <property type="match status" value="1"/>
</dbReference>
<protein>
    <submittedName>
        <fullName evidence="2">Transcriptional regulator</fullName>
    </submittedName>
</protein>
<dbReference type="OrthoDB" id="1095207at2"/>
<keyword evidence="3" id="KW-1185">Reference proteome</keyword>
<dbReference type="Gene3D" id="1.10.10.10">
    <property type="entry name" value="Winged helix-like DNA-binding domain superfamily/Winged helix DNA-binding domain"/>
    <property type="match status" value="1"/>
</dbReference>
<dbReference type="PRINTS" id="PR00598">
    <property type="entry name" value="HTHMARR"/>
</dbReference>
<dbReference type="InterPro" id="IPR000835">
    <property type="entry name" value="HTH_MarR-typ"/>
</dbReference>
<sequence length="131" mass="15159">MNNNCICKIRKIYRCISEFELQLQKAFGLNFNEAMLLCVLSEKEKMLSGEIADELQLSRSNASKVIASLEKEAYIRRNVCPHDSRCMSFHLTKKGRELIDRIHCSQFSLPEELRLIAESMTEKEITTNNNN</sequence>
<feature type="domain" description="HTH marR-type" evidence="1">
    <location>
        <begin position="1"/>
        <end position="131"/>
    </location>
</feature>
<proteinExistence type="predicted"/>
<dbReference type="PROSITE" id="PS50995">
    <property type="entry name" value="HTH_MARR_2"/>
    <property type="match status" value="1"/>
</dbReference>
<name>A0A8E1QWS8_9BACT</name>
<evidence type="ECO:0000313" key="2">
    <source>
        <dbReference type="EMBL" id="KOO68083.1"/>
    </source>
</evidence>
<dbReference type="GO" id="GO:0006950">
    <property type="term" value="P:response to stress"/>
    <property type="evidence" value="ECO:0007669"/>
    <property type="project" value="TreeGrafter"/>
</dbReference>